<evidence type="ECO:0000256" key="4">
    <source>
        <dbReference type="ARBA" id="ARBA00022898"/>
    </source>
</evidence>
<dbReference type="CDD" id="cd07377">
    <property type="entry name" value="WHTH_GntR"/>
    <property type="match status" value="1"/>
</dbReference>
<dbReference type="RefSeq" id="WP_046217081.1">
    <property type="nucleotide sequence ID" value="NZ_CP011974.1"/>
</dbReference>
<dbReference type="SUPFAM" id="SSF53383">
    <property type="entry name" value="PLP-dependent transferases"/>
    <property type="match status" value="1"/>
</dbReference>
<dbReference type="GeneID" id="93700990"/>
<dbReference type="CDD" id="cd00609">
    <property type="entry name" value="AAT_like"/>
    <property type="match status" value="1"/>
</dbReference>
<comment type="similarity">
    <text evidence="2">In the C-terminal section; belongs to the class-I pyridoxal-phosphate-dependent aminotransferase family.</text>
</comment>
<dbReference type="Proteomes" id="UP000036202">
    <property type="component" value="Chromosome"/>
</dbReference>
<dbReference type="EMBL" id="CP011974">
    <property type="protein sequence ID" value="AKO92258.1"/>
    <property type="molecule type" value="Genomic_DNA"/>
</dbReference>
<gene>
    <name evidence="8" type="ORF">BEH_09230</name>
</gene>
<dbReference type="AlphaFoldDB" id="A0A1X7E1G4"/>
<dbReference type="Pfam" id="PF00155">
    <property type="entry name" value="Aminotran_1_2"/>
    <property type="match status" value="1"/>
</dbReference>
<evidence type="ECO:0000256" key="7">
    <source>
        <dbReference type="ARBA" id="ARBA00023163"/>
    </source>
</evidence>
<dbReference type="GO" id="GO:0003700">
    <property type="term" value="F:DNA-binding transcription factor activity"/>
    <property type="evidence" value="ECO:0007669"/>
    <property type="project" value="InterPro"/>
</dbReference>
<dbReference type="PROSITE" id="PS50949">
    <property type="entry name" value="HTH_GNTR"/>
    <property type="match status" value="1"/>
</dbReference>
<keyword evidence="4" id="KW-0663">Pyridoxal phosphate</keyword>
<dbReference type="InterPro" id="IPR015421">
    <property type="entry name" value="PyrdxlP-dep_Trfase_major"/>
</dbReference>
<dbReference type="Gene3D" id="3.90.1150.10">
    <property type="entry name" value="Aspartate Aminotransferase, domain 1"/>
    <property type="match status" value="1"/>
</dbReference>
<evidence type="ECO:0000256" key="6">
    <source>
        <dbReference type="ARBA" id="ARBA00023125"/>
    </source>
</evidence>
<dbReference type="PANTHER" id="PTHR46577:SF2">
    <property type="entry name" value="TRANSCRIPTIONAL REGULATORY PROTEIN"/>
    <property type="match status" value="1"/>
</dbReference>
<organism evidence="8 9">
    <name type="scientific">Priestia filamentosa</name>
    <dbReference type="NCBI Taxonomy" id="1402861"/>
    <lineage>
        <taxon>Bacteria</taxon>
        <taxon>Bacillati</taxon>
        <taxon>Bacillota</taxon>
        <taxon>Bacilli</taxon>
        <taxon>Bacillales</taxon>
        <taxon>Bacillaceae</taxon>
        <taxon>Priestia</taxon>
    </lineage>
</organism>
<evidence type="ECO:0000313" key="8">
    <source>
        <dbReference type="EMBL" id="AKO92258.1"/>
    </source>
</evidence>
<dbReference type="SMART" id="SM00345">
    <property type="entry name" value="HTH_GNTR"/>
    <property type="match status" value="1"/>
</dbReference>
<keyword evidence="5" id="KW-0805">Transcription regulation</keyword>
<protein>
    <submittedName>
        <fullName evidence="8">GntR family transcriptional regulator</fullName>
    </submittedName>
</protein>
<accession>A0A0H4KVE2</accession>
<keyword evidence="7" id="KW-0804">Transcription</keyword>
<reference evidence="8 9" key="1">
    <citation type="journal article" date="2015" name="PLoS ONE">
        <title>Genome Sequence of Bacillus endophyticus and Analysis of Its Companion Mechanism in the Ketogulonigenium vulgare-Bacillus Strain Consortium.</title>
        <authorList>
            <person name="Jia N."/>
            <person name="Du J."/>
            <person name="Ding M.Z."/>
            <person name="Gao F."/>
            <person name="Yuan Y.J."/>
        </authorList>
    </citation>
    <scope>NUCLEOTIDE SEQUENCE [LARGE SCALE GENOMIC DNA]</scope>
    <source>
        <strain evidence="8 9">Hbe603</strain>
    </source>
</reference>
<evidence type="ECO:0000256" key="5">
    <source>
        <dbReference type="ARBA" id="ARBA00023015"/>
    </source>
</evidence>
<dbReference type="Gene3D" id="3.40.640.10">
    <property type="entry name" value="Type I PLP-dependent aspartate aminotransferase-like (Major domain)"/>
    <property type="match status" value="1"/>
</dbReference>
<dbReference type="InterPro" id="IPR051446">
    <property type="entry name" value="HTH_trans_reg/aminotransferase"/>
</dbReference>
<evidence type="ECO:0000256" key="3">
    <source>
        <dbReference type="ARBA" id="ARBA00022576"/>
    </source>
</evidence>
<dbReference type="PATRIC" id="fig|135735.6.peg.1912"/>
<dbReference type="InterPro" id="IPR000524">
    <property type="entry name" value="Tscrpt_reg_HTH_GntR"/>
</dbReference>
<dbReference type="GO" id="GO:0008483">
    <property type="term" value="F:transaminase activity"/>
    <property type="evidence" value="ECO:0007669"/>
    <property type="project" value="UniProtKB-KW"/>
</dbReference>
<keyword evidence="9" id="KW-1185">Reference proteome</keyword>
<evidence type="ECO:0000256" key="1">
    <source>
        <dbReference type="ARBA" id="ARBA00001933"/>
    </source>
</evidence>
<dbReference type="PANTHER" id="PTHR46577">
    <property type="entry name" value="HTH-TYPE TRANSCRIPTIONAL REGULATORY PROTEIN GABR"/>
    <property type="match status" value="1"/>
</dbReference>
<dbReference type="GO" id="GO:0030170">
    <property type="term" value="F:pyridoxal phosphate binding"/>
    <property type="evidence" value="ECO:0007669"/>
    <property type="project" value="InterPro"/>
</dbReference>
<dbReference type="OrthoDB" id="9802328at2"/>
<dbReference type="InterPro" id="IPR036390">
    <property type="entry name" value="WH_DNA-bd_sf"/>
</dbReference>
<dbReference type="KEGG" id="beo:BEH_09230"/>
<dbReference type="InterPro" id="IPR036388">
    <property type="entry name" value="WH-like_DNA-bd_sf"/>
</dbReference>
<accession>A0A1X7E1G4</accession>
<comment type="cofactor">
    <cofactor evidence="1">
        <name>pyridoxal 5'-phosphate</name>
        <dbReference type="ChEBI" id="CHEBI:597326"/>
    </cofactor>
</comment>
<keyword evidence="3" id="KW-0032">Aminotransferase</keyword>
<sequence length="487" mass="56235">MDWKPNRYEEKPLYKQITDYMKRKIERGEWGYDTKIPSQRYLASWFNVNRSTIVSALQNLIAEGYVEGEYGGGTKVTYGKWEKQSPLPNWTAYIEKGSHYPNQPFIQKINQYEFEKDLIRLGTGELSADLLPKKLFQQLMSSADETDFHLGYSEPKGDVQLREAISKRLREKGIYTTPSSILIVSGALQAIQLLSLSLLERSARILVERPSYLYSVNALQSAGIKLIGIERSMNKPLSIEKVEQLKNRFDLSLFYVNPTFHNPTGALMGEDERKALVENSIRMGLPIIEDSAYEDLWIDEKPPLPLKSYDKSGQVLYLGTMSKLVSPGLRIGWVVGQEGVIERLADTKMQTDYGSSTVSQYVARRWMLSEKYEEHGAYVRKMLKKRRDFMQFLLECYFSHLATWTIPKGGFYIWVVFHFPLNFDKLFKKGVEKGILIAPGHIYDRLDRTSLRLSYSYASLEEMDKGLRILAELIEKEVLMQKKENKL</sequence>
<proteinExistence type="inferred from homology"/>
<name>A0A1X7E1G4_9BACI</name>
<reference evidence="9" key="2">
    <citation type="submission" date="2015-06" db="EMBL/GenBank/DDBJ databases">
        <title>Genome Sequence of Bacillus endophyticus and Analysis of its Companion Mechanism in the Ketogulonigenium vulgare-Bacillus strain Consortium.</title>
        <authorList>
            <person name="Jia N."/>
            <person name="Du J."/>
            <person name="Ding M.-Z."/>
            <person name="Gao F."/>
            <person name="Yuan Y.-J."/>
        </authorList>
    </citation>
    <scope>NUCLEOTIDE SEQUENCE [LARGE SCALE GENOMIC DNA]</scope>
    <source>
        <strain evidence="9">Hbe603</strain>
    </source>
</reference>
<keyword evidence="6" id="KW-0238">DNA-binding</keyword>
<dbReference type="InterPro" id="IPR015422">
    <property type="entry name" value="PyrdxlP-dep_Trfase_small"/>
</dbReference>
<dbReference type="SUPFAM" id="SSF46785">
    <property type="entry name" value="Winged helix' DNA-binding domain"/>
    <property type="match status" value="1"/>
</dbReference>
<evidence type="ECO:0000256" key="2">
    <source>
        <dbReference type="ARBA" id="ARBA00005384"/>
    </source>
</evidence>
<dbReference type="InterPro" id="IPR004839">
    <property type="entry name" value="Aminotransferase_I/II_large"/>
</dbReference>
<dbReference type="GO" id="GO:0003677">
    <property type="term" value="F:DNA binding"/>
    <property type="evidence" value="ECO:0007669"/>
    <property type="project" value="UniProtKB-KW"/>
</dbReference>
<keyword evidence="3" id="KW-0808">Transferase</keyword>
<dbReference type="Gene3D" id="1.10.10.10">
    <property type="entry name" value="Winged helix-like DNA-binding domain superfamily/Winged helix DNA-binding domain"/>
    <property type="match status" value="1"/>
</dbReference>
<dbReference type="PRINTS" id="PR00035">
    <property type="entry name" value="HTHGNTR"/>
</dbReference>
<evidence type="ECO:0000313" key="9">
    <source>
        <dbReference type="Proteomes" id="UP000036202"/>
    </source>
</evidence>
<dbReference type="InterPro" id="IPR015424">
    <property type="entry name" value="PyrdxlP-dep_Trfase"/>
</dbReference>
<dbReference type="Pfam" id="PF00392">
    <property type="entry name" value="GntR"/>
    <property type="match status" value="1"/>
</dbReference>